<accession>A0A5C6EHL4</accession>
<dbReference type="Proteomes" id="UP000317977">
    <property type="component" value="Unassembled WGS sequence"/>
</dbReference>
<proteinExistence type="predicted"/>
<keyword evidence="2" id="KW-1185">Reference proteome</keyword>
<reference evidence="1 2" key="1">
    <citation type="submission" date="2019-02" db="EMBL/GenBank/DDBJ databases">
        <title>Deep-cultivation of Planctomycetes and their phenomic and genomic characterization uncovers novel biology.</title>
        <authorList>
            <person name="Wiegand S."/>
            <person name="Jogler M."/>
            <person name="Boedeker C."/>
            <person name="Pinto D."/>
            <person name="Vollmers J."/>
            <person name="Rivas-Marin E."/>
            <person name="Kohn T."/>
            <person name="Peeters S.H."/>
            <person name="Heuer A."/>
            <person name="Rast P."/>
            <person name="Oberbeckmann S."/>
            <person name="Bunk B."/>
            <person name="Jeske O."/>
            <person name="Meyerdierks A."/>
            <person name="Storesund J.E."/>
            <person name="Kallscheuer N."/>
            <person name="Luecker S."/>
            <person name="Lage O.M."/>
            <person name="Pohl T."/>
            <person name="Merkel B.J."/>
            <person name="Hornburger P."/>
            <person name="Mueller R.-W."/>
            <person name="Bruemmer F."/>
            <person name="Labrenz M."/>
            <person name="Spormann A.M."/>
            <person name="Op Den Camp H."/>
            <person name="Overmann J."/>
            <person name="Amann R."/>
            <person name="Jetten M.S.M."/>
            <person name="Mascher T."/>
            <person name="Medema M.H."/>
            <person name="Devos D.P."/>
            <person name="Kaster A.-K."/>
            <person name="Ovreas L."/>
            <person name="Rohde M."/>
            <person name="Galperin M.Y."/>
            <person name="Jogler C."/>
        </authorList>
    </citation>
    <scope>NUCLEOTIDE SEQUENCE [LARGE SCALE GENOMIC DNA]</scope>
    <source>
        <strain evidence="1 2">Poly59</strain>
    </source>
</reference>
<organism evidence="1 2">
    <name type="scientific">Rubripirellula reticaptiva</name>
    <dbReference type="NCBI Taxonomy" id="2528013"/>
    <lineage>
        <taxon>Bacteria</taxon>
        <taxon>Pseudomonadati</taxon>
        <taxon>Planctomycetota</taxon>
        <taxon>Planctomycetia</taxon>
        <taxon>Pirellulales</taxon>
        <taxon>Pirellulaceae</taxon>
        <taxon>Rubripirellula</taxon>
    </lineage>
</organism>
<sequence>MDQSAVYWAGLIDEPVIPVQWVTTNSFTGSITNEDNLSPFYRENRPLSDFRSDQFDTGSRLANSFNMFPEFEGGISIVSDNVAMKIGGYVKADLIKDYDAIGSTDSFDTTTIFTDGSPGRNARFHARQSRLSFDTRWQVQQQVVRAYIEGDFSGGDGPNQRCQESLKASEAFDFSNKES</sequence>
<dbReference type="RefSeq" id="WP_146536410.1">
    <property type="nucleotide sequence ID" value="NZ_SJPX01000005.1"/>
</dbReference>
<gene>
    <name evidence="1" type="ORF">Poly59_48180</name>
</gene>
<dbReference type="AlphaFoldDB" id="A0A5C6EHL4"/>
<evidence type="ECO:0000313" key="2">
    <source>
        <dbReference type="Proteomes" id="UP000317977"/>
    </source>
</evidence>
<dbReference type="EMBL" id="SJPX01000005">
    <property type="protein sequence ID" value="TWU47974.1"/>
    <property type="molecule type" value="Genomic_DNA"/>
</dbReference>
<protein>
    <submittedName>
        <fullName evidence="1">Uncharacterized protein</fullName>
    </submittedName>
</protein>
<name>A0A5C6EHL4_9BACT</name>
<comment type="caution">
    <text evidence="1">The sequence shown here is derived from an EMBL/GenBank/DDBJ whole genome shotgun (WGS) entry which is preliminary data.</text>
</comment>
<evidence type="ECO:0000313" key="1">
    <source>
        <dbReference type="EMBL" id="TWU47974.1"/>
    </source>
</evidence>
<dbReference type="OrthoDB" id="207797at2"/>